<keyword evidence="3" id="KW-1185">Reference proteome</keyword>
<proteinExistence type="predicted"/>
<dbReference type="PANTHER" id="PTHR38116">
    <property type="entry name" value="CHROMOSOME 7, WHOLE GENOME SHOTGUN SEQUENCE"/>
    <property type="match status" value="1"/>
</dbReference>
<feature type="region of interest" description="Disordered" evidence="1">
    <location>
        <begin position="62"/>
        <end position="100"/>
    </location>
</feature>
<dbReference type="OrthoDB" id="4160957at2759"/>
<dbReference type="VEuPathDB" id="FungiDB:A1O7_01767"/>
<dbReference type="STRING" id="1182544.W9WLF7"/>
<accession>W9WLF7</accession>
<sequence>MIPSMAGSRNEGVIPIPIQPMRQLADAVTTHDDWTGVTSAAERRKRQNRLNSRAFRRRRAHALEQAQPPAQLQAQSHPSQARGLTRTAHTKDKGADPDSLLPCWSQAAQSVIWAQSPLRRDARNPLLTYTAGPPSLDTVIFPLCPDHLIVLLQYNVLRASLVNRGYIARLPAHTQTRAHAGGESAEWSSTTVACLPNIDVDVSDLDLSRLLPPSLHPTRLQRTVKHAAWIDILPHPVLRDNLIGAASSFDEDALWTDTVGGLFHGFAADLGAAEYGGGIVWDTPWDVSGWEVSVGFWRKYAWVFRGCEAEVLSATNQWRRKRGEHDLVWKEKKKE</sequence>
<dbReference type="Pfam" id="PF11905">
    <property type="entry name" value="DUF3425"/>
    <property type="match status" value="1"/>
</dbReference>
<reference evidence="2 3" key="1">
    <citation type="submission" date="2013-03" db="EMBL/GenBank/DDBJ databases">
        <title>The Genome Sequence of Cladophialophora yegresii CBS 114405.</title>
        <authorList>
            <consortium name="The Broad Institute Genomics Platform"/>
            <person name="Cuomo C."/>
            <person name="de Hoog S."/>
            <person name="Gorbushina A."/>
            <person name="Walker B."/>
            <person name="Young S.K."/>
            <person name="Zeng Q."/>
            <person name="Gargeya S."/>
            <person name="Fitzgerald M."/>
            <person name="Haas B."/>
            <person name="Abouelleil A."/>
            <person name="Allen A.W."/>
            <person name="Alvarado L."/>
            <person name="Arachchi H.M."/>
            <person name="Berlin A.M."/>
            <person name="Chapman S.B."/>
            <person name="Gainer-Dewar J."/>
            <person name="Goldberg J."/>
            <person name="Griggs A."/>
            <person name="Gujja S."/>
            <person name="Hansen M."/>
            <person name="Howarth C."/>
            <person name="Imamovic A."/>
            <person name="Ireland A."/>
            <person name="Larimer J."/>
            <person name="McCowan C."/>
            <person name="Murphy C."/>
            <person name="Pearson M."/>
            <person name="Poon T.W."/>
            <person name="Priest M."/>
            <person name="Roberts A."/>
            <person name="Saif S."/>
            <person name="Shea T."/>
            <person name="Sisk P."/>
            <person name="Sykes S."/>
            <person name="Wortman J."/>
            <person name="Nusbaum C."/>
            <person name="Birren B."/>
        </authorList>
    </citation>
    <scope>NUCLEOTIDE SEQUENCE [LARGE SCALE GENOMIC DNA]</scope>
    <source>
        <strain evidence="2 3">CBS 114405</strain>
    </source>
</reference>
<dbReference type="eggNOG" id="ENOG502SMKX">
    <property type="taxonomic scope" value="Eukaryota"/>
</dbReference>
<dbReference type="PANTHER" id="PTHR38116:SF1">
    <property type="entry name" value="BZIP DOMAIN-CONTAINING PROTEIN"/>
    <property type="match status" value="1"/>
</dbReference>
<dbReference type="InterPro" id="IPR021833">
    <property type="entry name" value="DUF3425"/>
</dbReference>
<gene>
    <name evidence="2" type="ORF">A1O7_01767</name>
</gene>
<organism evidence="2 3">
    <name type="scientific">Cladophialophora yegresii CBS 114405</name>
    <dbReference type="NCBI Taxonomy" id="1182544"/>
    <lineage>
        <taxon>Eukaryota</taxon>
        <taxon>Fungi</taxon>
        <taxon>Dikarya</taxon>
        <taxon>Ascomycota</taxon>
        <taxon>Pezizomycotina</taxon>
        <taxon>Eurotiomycetes</taxon>
        <taxon>Chaetothyriomycetidae</taxon>
        <taxon>Chaetothyriales</taxon>
        <taxon>Herpotrichiellaceae</taxon>
        <taxon>Cladophialophora</taxon>
    </lineage>
</organism>
<dbReference type="EMBL" id="AMGW01000001">
    <property type="protein sequence ID" value="EXJ65426.1"/>
    <property type="molecule type" value="Genomic_DNA"/>
</dbReference>
<dbReference type="AlphaFoldDB" id="W9WLF7"/>
<evidence type="ECO:0000256" key="1">
    <source>
        <dbReference type="SAM" id="MobiDB-lite"/>
    </source>
</evidence>
<evidence type="ECO:0000313" key="2">
    <source>
        <dbReference type="EMBL" id="EXJ65426.1"/>
    </source>
</evidence>
<dbReference type="RefSeq" id="XP_007753993.1">
    <property type="nucleotide sequence ID" value="XM_007755803.1"/>
</dbReference>
<protein>
    <recommendedName>
        <fullName evidence="4">BZIP domain-containing protein</fullName>
    </recommendedName>
</protein>
<evidence type="ECO:0000313" key="3">
    <source>
        <dbReference type="Proteomes" id="UP000019473"/>
    </source>
</evidence>
<dbReference type="GeneID" id="19176378"/>
<feature type="compositionally biased region" description="Low complexity" evidence="1">
    <location>
        <begin position="63"/>
        <end position="81"/>
    </location>
</feature>
<comment type="caution">
    <text evidence="2">The sequence shown here is derived from an EMBL/GenBank/DDBJ whole genome shotgun (WGS) entry which is preliminary data.</text>
</comment>
<evidence type="ECO:0008006" key="4">
    <source>
        <dbReference type="Google" id="ProtNLM"/>
    </source>
</evidence>
<dbReference type="HOGENOM" id="CLU_033726_0_0_1"/>
<dbReference type="Proteomes" id="UP000019473">
    <property type="component" value="Unassembled WGS sequence"/>
</dbReference>
<name>W9WLF7_9EURO</name>